<dbReference type="EMBL" id="CAJVQB010010281">
    <property type="protein sequence ID" value="CAG8738387.1"/>
    <property type="molecule type" value="Genomic_DNA"/>
</dbReference>
<gene>
    <name evidence="2" type="ORF">GMARGA_LOCUS15119</name>
</gene>
<dbReference type="PANTHER" id="PTHR47718">
    <property type="entry name" value="OS01G0519700 PROTEIN"/>
    <property type="match status" value="1"/>
</dbReference>
<organism evidence="2 3">
    <name type="scientific">Gigaspora margarita</name>
    <dbReference type="NCBI Taxonomy" id="4874"/>
    <lineage>
        <taxon>Eukaryota</taxon>
        <taxon>Fungi</taxon>
        <taxon>Fungi incertae sedis</taxon>
        <taxon>Mucoromycota</taxon>
        <taxon>Glomeromycotina</taxon>
        <taxon>Glomeromycetes</taxon>
        <taxon>Diversisporales</taxon>
        <taxon>Gigasporaceae</taxon>
        <taxon>Gigaspora</taxon>
    </lineage>
</organism>
<sequence>MKFNSEDEIEFNNEDDIKFDSESEVKIINDDEIKFNESETINVSKLNMIDQLKSVNEMLGHNYITKKDILNTAQGIARNLGFTVTIKSSGPHHFHLQCKHGGQPRNTSNLTEDTRQRKKMSKHCECPFLLKATQKKFEWQVAEITNNYNHSLAKNERIFYKHYQLTWEQRSMAMQMLKAGARSSLIYEVMRDEDRKPTATRKDISNIGLRINSLKENVSIEALITGMEEREYIVWQVVLIDATYKTNVYKLPFINFVGIGNLGINKLQTFGIAGAWISDESENSYIWIIKQLASLIFSDLYPLVFVMDNDTVLTDCNTLNLAIGDYKNLAALSSNEDKVIKYLGSKIMHFSAITTQCVEGAHSAIKHAIEALGKDLLQYENESISIDPLLAQEDKDQLGPLLEKVSQFALNKIKNELLCTTTYKACLYKLRVNYNLSYSNHIIQNIASSNPDYFFLLKSKLYTIELQYMSFSDEQQKSALLNKLDDILAVPEVKLSDIKVPERIIGKG</sequence>
<evidence type="ECO:0000313" key="3">
    <source>
        <dbReference type="Proteomes" id="UP000789901"/>
    </source>
</evidence>
<comment type="caution">
    <text evidence="2">The sequence shown here is derived from an EMBL/GenBank/DDBJ whole genome shotgun (WGS) entry which is preliminary data.</text>
</comment>
<name>A0ABN7V6X4_GIGMA</name>
<evidence type="ECO:0000259" key="1">
    <source>
        <dbReference type="Pfam" id="PF10551"/>
    </source>
</evidence>
<keyword evidence="3" id="KW-1185">Reference proteome</keyword>
<dbReference type="Proteomes" id="UP000789901">
    <property type="component" value="Unassembled WGS sequence"/>
</dbReference>
<dbReference type="InterPro" id="IPR014842">
    <property type="entry name" value="AFT"/>
</dbReference>
<dbReference type="InterPro" id="IPR018289">
    <property type="entry name" value="MULE_transposase_dom"/>
</dbReference>
<protein>
    <submittedName>
        <fullName evidence="2">43330_t:CDS:1</fullName>
    </submittedName>
</protein>
<feature type="domain" description="MULE transposase" evidence="1">
    <location>
        <begin position="237"/>
        <end position="313"/>
    </location>
</feature>
<evidence type="ECO:0000313" key="2">
    <source>
        <dbReference type="EMBL" id="CAG8738387.1"/>
    </source>
</evidence>
<proteinExistence type="predicted"/>
<dbReference type="Pfam" id="PF08731">
    <property type="entry name" value="AFT"/>
    <property type="match status" value="1"/>
</dbReference>
<reference evidence="2 3" key="1">
    <citation type="submission" date="2021-06" db="EMBL/GenBank/DDBJ databases">
        <authorList>
            <person name="Kallberg Y."/>
            <person name="Tangrot J."/>
            <person name="Rosling A."/>
        </authorList>
    </citation>
    <scope>NUCLEOTIDE SEQUENCE [LARGE SCALE GENOMIC DNA]</scope>
    <source>
        <strain evidence="2 3">120-4 pot B 10/14</strain>
    </source>
</reference>
<accession>A0ABN7V6X4</accession>
<dbReference type="Pfam" id="PF10551">
    <property type="entry name" value="MULE"/>
    <property type="match status" value="1"/>
</dbReference>